<comment type="caution">
    <text evidence="5">The sequence shown here is derived from an EMBL/GenBank/DDBJ whole genome shotgun (WGS) entry which is preliminary data.</text>
</comment>
<dbReference type="PANTHER" id="PTHR12510">
    <property type="entry name" value="TROPONIN C-AKIN-1 PROTEIN"/>
    <property type="match status" value="1"/>
</dbReference>
<evidence type="ECO:0000256" key="2">
    <source>
        <dbReference type="PIRSR" id="PIRSR639126-1"/>
    </source>
</evidence>
<name>A0A7C5T068_9AQUI</name>
<dbReference type="GO" id="GO:0016740">
    <property type="term" value="F:transferase activity"/>
    <property type="evidence" value="ECO:0007669"/>
    <property type="project" value="UniProtKB-KW"/>
</dbReference>
<dbReference type="Pfam" id="PF06094">
    <property type="entry name" value="GGACT"/>
    <property type="match status" value="1"/>
</dbReference>
<sequence length="116" mass="12860">MAYLFVYGTLKRGGSRHGLLKGCPFLGHALAKGFALYDLGAYPGMVPGDGVVRGEVYEIPEGLLRELDWVEGAPFLFRRELIEVVLEDHTPLRAHAYLYNREVEGAALVPSGEWKV</sequence>
<dbReference type="InterPro" id="IPR009288">
    <property type="entry name" value="AIG2-like_dom"/>
</dbReference>
<organism evidence="5">
    <name type="scientific">Thermocrinis ruber</name>
    <dbReference type="NCBI Taxonomy" id="75906"/>
    <lineage>
        <taxon>Bacteria</taxon>
        <taxon>Pseudomonadati</taxon>
        <taxon>Aquificota</taxon>
        <taxon>Aquificia</taxon>
        <taxon>Aquificales</taxon>
        <taxon>Aquificaceae</taxon>
        <taxon>Thermocrinis</taxon>
    </lineage>
</organism>
<evidence type="ECO:0000256" key="3">
    <source>
        <dbReference type="RuleBase" id="RU367036"/>
    </source>
</evidence>
<proteinExistence type="inferred from homology"/>
<gene>
    <name evidence="5" type="ORF">ENN04_01830</name>
</gene>
<dbReference type="AlphaFoldDB" id="A0A7C5T068"/>
<feature type="active site" description="Proton acceptor" evidence="2">
    <location>
        <position position="71"/>
    </location>
</feature>
<feature type="domain" description="Gamma-glutamylcyclotransferase AIG2-like" evidence="4">
    <location>
        <begin position="4"/>
        <end position="115"/>
    </location>
</feature>
<dbReference type="GO" id="GO:0005829">
    <property type="term" value="C:cytosol"/>
    <property type="evidence" value="ECO:0007669"/>
    <property type="project" value="TreeGrafter"/>
</dbReference>
<accession>A0A7C5T068</accession>
<evidence type="ECO:0000259" key="4">
    <source>
        <dbReference type="Pfam" id="PF06094"/>
    </source>
</evidence>
<dbReference type="Gene3D" id="3.10.490.10">
    <property type="entry name" value="Gamma-glutamyl cyclotransferase-like"/>
    <property type="match status" value="1"/>
</dbReference>
<dbReference type="SUPFAM" id="SSF110857">
    <property type="entry name" value="Gamma-glutamyl cyclotransferase-like"/>
    <property type="match status" value="1"/>
</dbReference>
<dbReference type="GO" id="GO:0061929">
    <property type="term" value="F:gamma-glutamylaminecyclotransferase activity"/>
    <property type="evidence" value="ECO:0007669"/>
    <property type="project" value="InterPro"/>
</dbReference>
<dbReference type="CDD" id="cd06661">
    <property type="entry name" value="GGCT_like"/>
    <property type="match status" value="1"/>
</dbReference>
<keyword evidence="5" id="KW-0808">Transferase</keyword>
<dbReference type="InterPro" id="IPR013024">
    <property type="entry name" value="GGCT-like"/>
</dbReference>
<dbReference type="InterPro" id="IPR036568">
    <property type="entry name" value="GGCT-like_sf"/>
</dbReference>
<comment type="similarity">
    <text evidence="1 3">Belongs to the gamma-glutamylcyclotransferase family.</text>
</comment>
<dbReference type="PANTHER" id="PTHR12510:SF4">
    <property type="entry name" value="GAMMA-GLUTAMYLAMINECYCLOTRANSFERASE"/>
    <property type="match status" value="1"/>
</dbReference>
<reference evidence="5" key="1">
    <citation type="journal article" date="2020" name="mSystems">
        <title>Genome- and Community-Level Interaction Insights into Carbon Utilization and Element Cycling Functions of Hydrothermarchaeota in Hydrothermal Sediment.</title>
        <authorList>
            <person name="Zhou Z."/>
            <person name="Liu Y."/>
            <person name="Xu W."/>
            <person name="Pan J."/>
            <person name="Luo Z.H."/>
            <person name="Li M."/>
        </authorList>
    </citation>
    <scope>NUCLEOTIDE SEQUENCE [LARGE SCALE GENOMIC DNA]</scope>
    <source>
        <strain evidence="5">SpSt-114</strain>
    </source>
</reference>
<dbReference type="EMBL" id="DSAC01000024">
    <property type="protein sequence ID" value="HHO73359.1"/>
    <property type="molecule type" value="Genomic_DNA"/>
</dbReference>
<protein>
    <recommendedName>
        <fullName evidence="3">Gamma-glutamylcyclotransferase family protein</fullName>
    </recommendedName>
</protein>
<evidence type="ECO:0000313" key="5">
    <source>
        <dbReference type="EMBL" id="HHO73359.1"/>
    </source>
</evidence>
<dbReference type="InterPro" id="IPR039126">
    <property type="entry name" value="GGACT"/>
</dbReference>
<evidence type="ECO:0000256" key="1">
    <source>
        <dbReference type="ARBA" id="ARBA00008861"/>
    </source>
</evidence>